<dbReference type="InterPro" id="IPR029016">
    <property type="entry name" value="GAF-like_dom_sf"/>
</dbReference>
<accession>A0A2V3PQQ7</accession>
<comment type="caution">
    <text evidence="3">The sequence shown here is derived from an EMBL/GenBank/DDBJ whole genome shotgun (WGS) entry which is preliminary data.</text>
</comment>
<evidence type="ECO:0000259" key="2">
    <source>
        <dbReference type="Pfam" id="PF13185"/>
    </source>
</evidence>
<dbReference type="SUPFAM" id="SSF55781">
    <property type="entry name" value="GAF domain-like"/>
    <property type="match status" value="1"/>
</dbReference>
<dbReference type="Gene3D" id="3.30.450.40">
    <property type="match status" value="1"/>
</dbReference>
<protein>
    <submittedName>
        <fullName evidence="3">GAF domain-containing protein</fullName>
    </submittedName>
</protein>
<dbReference type="OrthoDB" id="9796252at2"/>
<dbReference type="GO" id="GO:0005829">
    <property type="term" value="C:cytosol"/>
    <property type="evidence" value="ECO:0007669"/>
    <property type="project" value="TreeGrafter"/>
</dbReference>
<organism evidence="3 4">
    <name type="scientific">Dysgonomonas alginatilytica</name>
    <dbReference type="NCBI Taxonomy" id="1605892"/>
    <lineage>
        <taxon>Bacteria</taxon>
        <taxon>Pseudomonadati</taxon>
        <taxon>Bacteroidota</taxon>
        <taxon>Bacteroidia</taxon>
        <taxon>Bacteroidales</taxon>
        <taxon>Dysgonomonadaceae</taxon>
        <taxon>Dysgonomonas</taxon>
    </lineage>
</organism>
<dbReference type="EMBL" id="QICL01000010">
    <property type="protein sequence ID" value="PXV64452.1"/>
    <property type="molecule type" value="Genomic_DNA"/>
</dbReference>
<dbReference type="RefSeq" id="WP_110310569.1">
    <property type="nucleotide sequence ID" value="NZ_QICL01000010.1"/>
</dbReference>
<dbReference type="InterPro" id="IPR003018">
    <property type="entry name" value="GAF"/>
</dbReference>
<dbReference type="PANTHER" id="PTHR21021:SF15">
    <property type="entry name" value="FREE METHIONINE-R-SULFOXIDE REDUCTASE"/>
    <property type="match status" value="1"/>
</dbReference>
<dbReference type="Proteomes" id="UP000247973">
    <property type="component" value="Unassembled WGS sequence"/>
</dbReference>
<proteinExistence type="inferred from homology"/>
<dbReference type="PROSITE" id="PS01320">
    <property type="entry name" value="UPF0067"/>
    <property type="match status" value="1"/>
</dbReference>
<reference evidence="3 4" key="1">
    <citation type="submission" date="2018-03" db="EMBL/GenBank/DDBJ databases">
        <title>Genomic Encyclopedia of Archaeal and Bacterial Type Strains, Phase II (KMG-II): from individual species to whole genera.</title>
        <authorList>
            <person name="Goeker M."/>
        </authorList>
    </citation>
    <scope>NUCLEOTIDE SEQUENCE [LARGE SCALE GENOMIC DNA]</scope>
    <source>
        <strain evidence="3 4">DSM 100214</strain>
    </source>
</reference>
<name>A0A2V3PQQ7_9BACT</name>
<dbReference type="InterPro" id="IPR000614">
    <property type="entry name" value="FRMsr_CS"/>
</dbReference>
<dbReference type="InterPro" id="IPR051330">
    <property type="entry name" value="Phosphatase_reg/MetRdx"/>
</dbReference>
<gene>
    <name evidence="3" type="ORF">CLV62_11096</name>
</gene>
<comment type="similarity">
    <text evidence="1">Belongs to the free Met sulfoxide reductase family.</text>
</comment>
<dbReference type="Pfam" id="PF13185">
    <property type="entry name" value="GAF_2"/>
    <property type="match status" value="1"/>
</dbReference>
<evidence type="ECO:0000256" key="1">
    <source>
        <dbReference type="ARBA" id="ARBA00038454"/>
    </source>
</evidence>
<dbReference type="FunFam" id="3.30.450.40:FF:000008">
    <property type="entry name" value="GAF domain-containing proteins"/>
    <property type="match status" value="1"/>
</dbReference>
<dbReference type="AlphaFoldDB" id="A0A2V3PQQ7"/>
<feature type="domain" description="GAF" evidence="2">
    <location>
        <begin position="54"/>
        <end position="153"/>
    </location>
</feature>
<dbReference type="PANTHER" id="PTHR21021">
    <property type="entry name" value="GAF/PUTATIVE CYTOSKELETAL PROTEIN"/>
    <property type="match status" value="1"/>
</dbReference>
<keyword evidence="4" id="KW-1185">Reference proteome</keyword>
<dbReference type="GO" id="GO:0033745">
    <property type="term" value="F:L-methionine-(R)-S-oxide reductase activity"/>
    <property type="evidence" value="ECO:0007669"/>
    <property type="project" value="TreeGrafter"/>
</dbReference>
<sequence>MAEKVDILKHASREDQYKNLLPQIKALLEAETDTIANFANVSAVLKEAFSFLWVGFYIVKREQLVLGPFQGRIACTRINYGKGVCGTAWKENRTVIVADVNTFAGHIACDSESRSEIVVPIRKQGEVIAVLDVDSEIENYFSEIDAKYLQEIISFLEV</sequence>
<evidence type="ECO:0000313" key="3">
    <source>
        <dbReference type="EMBL" id="PXV64452.1"/>
    </source>
</evidence>
<evidence type="ECO:0000313" key="4">
    <source>
        <dbReference type="Proteomes" id="UP000247973"/>
    </source>
</evidence>